<gene>
    <name evidence="3" type="ORF">JYK02_04945</name>
</gene>
<evidence type="ECO:0000256" key="2">
    <source>
        <dbReference type="SAM" id="SignalP"/>
    </source>
</evidence>
<feature type="compositionally biased region" description="Low complexity" evidence="1">
    <location>
        <begin position="24"/>
        <end position="35"/>
    </location>
</feature>
<accession>A0ABS3D5C3</accession>
<feature type="region of interest" description="Disordered" evidence="1">
    <location>
        <begin position="24"/>
        <end position="58"/>
    </location>
</feature>
<comment type="caution">
    <text evidence="3">The sequence shown here is derived from an EMBL/GenBank/DDBJ whole genome shotgun (WGS) entry which is preliminary data.</text>
</comment>
<feature type="signal peptide" evidence="2">
    <location>
        <begin position="1"/>
        <end position="22"/>
    </location>
</feature>
<evidence type="ECO:0000256" key="1">
    <source>
        <dbReference type="SAM" id="MobiDB-lite"/>
    </source>
</evidence>
<reference evidence="3 4" key="1">
    <citation type="submission" date="2021-02" db="EMBL/GenBank/DDBJ databases">
        <title>De Novo genome assembly of isolated myxobacteria.</title>
        <authorList>
            <person name="Stevens D.C."/>
        </authorList>
    </citation>
    <scope>NUCLEOTIDE SEQUENCE [LARGE SCALE GENOMIC DNA]</scope>
    <source>
        <strain evidence="3 4">ATCC 29039</strain>
    </source>
</reference>
<organism evidence="3 4">
    <name type="scientific">Corallococcus macrosporus</name>
    <dbReference type="NCBI Taxonomy" id="35"/>
    <lineage>
        <taxon>Bacteria</taxon>
        <taxon>Pseudomonadati</taxon>
        <taxon>Myxococcota</taxon>
        <taxon>Myxococcia</taxon>
        <taxon>Myxococcales</taxon>
        <taxon>Cystobacterineae</taxon>
        <taxon>Myxococcaceae</taxon>
        <taxon>Corallococcus</taxon>
    </lineage>
</organism>
<name>A0ABS3D5C3_9BACT</name>
<evidence type="ECO:0000313" key="4">
    <source>
        <dbReference type="Proteomes" id="UP000664052"/>
    </source>
</evidence>
<keyword evidence="4" id="KW-1185">Reference proteome</keyword>
<dbReference type="RefSeq" id="WP_207048726.1">
    <property type="nucleotide sequence ID" value="NZ_JAFIMU010000003.1"/>
</dbReference>
<protein>
    <recommendedName>
        <fullName evidence="5">Cytochrome c domain-containing protein</fullName>
    </recommendedName>
</protein>
<feature type="chain" id="PRO_5047526234" description="Cytochrome c domain-containing protein" evidence="2">
    <location>
        <begin position="23"/>
        <end position="704"/>
    </location>
</feature>
<keyword evidence="2" id="KW-0732">Signal</keyword>
<dbReference type="EMBL" id="JAFIMU010000003">
    <property type="protein sequence ID" value="MBN8226854.1"/>
    <property type="molecule type" value="Genomic_DNA"/>
</dbReference>
<evidence type="ECO:0000313" key="3">
    <source>
        <dbReference type="EMBL" id="MBN8226854.1"/>
    </source>
</evidence>
<sequence>MLKHSLKAALAAGAMLCAGCQAEGPDEAPAAAGRDPISDRGEMGVTSRRQSQALGSVTPQTVDARKSVVLTETAILANFTLSGVLNQLAAQNGGTGLNSTQLFRQLWDTQTPSPGQADLQPGAHCTDSGNLLNGFPNGCRPQEGAQAVPTSLTNIGSYSAIGIYNRFDLAPTSGADCGEYRVVFGKTGGGGGRNFIIFEAALPNPRPDLGIDGCRPVQSFWRDLSTKTLANRAIAVRDFYFTGLPGFSPVIHINNYGFNPAGIGQVRVNMFINGPWMLKEFKIQRQCPGGVCTLKFAPVTVKANPAGRLFNPASTHALAPSFRAHFITQVEELAVNNVNTFNYSVPDQFNAAQSDAQSFGVEDDYAAQFGSGASTFRNDIQAELTRLGSPLTPNQIVARAQALSCGGCHDRSSGGAMGGGISFPNSASFVHSTESTQTGPEGTRFVVSSALANTFIPFRKQVMEDFLNADHPLTPVSRFDLSGSATDGRFGYWVERRGTGVVMKASLDSGGESVLAFNRPDPIAVATDGVNVYWTEAAGSILKVSVNGGAVSTLATGLTGLGGIATDGTSLFVTQGGSILSLPVAGGAPTTLVSGRPGVTGLLTVDGTHLFWQEGNDVQRMPKGGGALGVFTSRPSITGLASDGVRLWVAENLNPGNVLAFPLAGGAPVATFAAAFSINSISAGGGHVVWTENRNPGVVMAKVK</sequence>
<evidence type="ECO:0008006" key="5">
    <source>
        <dbReference type="Google" id="ProtNLM"/>
    </source>
</evidence>
<feature type="compositionally biased region" description="Polar residues" evidence="1">
    <location>
        <begin position="47"/>
        <end position="58"/>
    </location>
</feature>
<dbReference type="Proteomes" id="UP000664052">
    <property type="component" value="Unassembled WGS sequence"/>
</dbReference>
<proteinExistence type="predicted"/>
<dbReference type="SUPFAM" id="SSF63825">
    <property type="entry name" value="YWTD domain"/>
    <property type="match status" value="1"/>
</dbReference>